<organism evidence="3 4">
    <name type="scientific">Actinacidiphila rubida</name>
    <dbReference type="NCBI Taxonomy" id="310780"/>
    <lineage>
        <taxon>Bacteria</taxon>
        <taxon>Bacillati</taxon>
        <taxon>Actinomycetota</taxon>
        <taxon>Actinomycetes</taxon>
        <taxon>Kitasatosporales</taxon>
        <taxon>Streptomycetaceae</taxon>
        <taxon>Actinacidiphila</taxon>
    </lineage>
</organism>
<dbReference type="InterPro" id="IPR050508">
    <property type="entry name" value="Methyltransf_Superfamily"/>
</dbReference>
<dbReference type="PANTHER" id="PTHR42912:SF93">
    <property type="entry name" value="N6-ADENOSINE-METHYLTRANSFERASE TMT1A"/>
    <property type="match status" value="1"/>
</dbReference>
<proteinExistence type="predicted"/>
<dbReference type="GO" id="GO:0008757">
    <property type="term" value="F:S-adenosylmethionine-dependent methyltransferase activity"/>
    <property type="evidence" value="ECO:0007669"/>
    <property type="project" value="InterPro"/>
</dbReference>
<feature type="domain" description="Methyltransferase type 11" evidence="2">
    <location>
        <begin position="152"/>
        <end position="253"/>
    </location>
</feature>
<dbReference type="SUPFAM" id="SSF53335">
    <property type="entry name" value="S-adenosyl-L-methionine-dependent methyltransferases"/>
    <property type="match status" value="1"/>
</dbReference>
<dbReference type="EMBL" id="FODD01000002">
    <property type="protein sequence ID" value="SEN19979.1"/>
    <property type="molecule type" value="Genomic_DNA"/>
</dbReference>
<feature type="region of interest" description="Disordered" evidence="1">
    <location>
        <begin position="1"/>
        <end position="24"/>
    </location>
</feature>
<keyword evidence="3" id="KW-0808">Transferase</keyword>
<evidence type="ECO:0000259" key="2">
    <source>
        <dbReference type="Pfam" id="PF08241"/>
    </source>
</evidence>
<dbReference type="STRING" id="310780.SAMN05216267_1002257"/>
<name>A0A1H8EKG1_9ACTN</name>
<dbReference type="Proteomes" id="UP000181951">
    <property type="component" value="Unassembled WGS sequence"/>
</dbReference>
<dbReference type="Pfam" id="PF08241">
    <property type="entry name" value="Methyltransf_11"/>
    <property type="match status" value="1"/>
</dbReference>
<gene>
    <name evidence="3" type="ORF">SAMN05216267_1002257</name>
</gene>
<feature type="compositionally biased region" description="Low complexity" evidence="1">
    <location>
        <begin position="12"/>
        <end position="24"/>
    </location>
</feature>
<dbReference type="CDD" id="cd02440">
    <property type="entry name" value="AdoMet_MTases"/>
    <property type="match status" value="1"/>
</dbReference>
<dbReference type="PANTHER" id="PTHR42912">
    <property type="entry name" value="METHYLTRANSFERASE"/>
    <property type="match status" value="1"/>
</dbReference>
<dbReference type="GO" id="GO:0032259">
    <property type="term" value="P:methylation"/>
    <property type="evidence" value="ECO:0007669"/>
    <property type="project" value="UniProtKB-KW"/>
</dbReference>
<dbReference type="InterPro" id="IPR013216">
    <property type="entry name" value="Methyltransf_11"/>
</dbReference>
<dbReference type="RefSeq" id="WP_143080512.1">
    <property type="nucleotide sequence ID" value="NZ_FODD01000002.1"/>
</dbReference>
<accession>A0A1H8EKG1</accession>
<sequence>MTERRPAPAPAPSGTAASGQAAAATVARHLTRHPAVEDAAVLLRASPDGRDELAAYVVPVAGYLAARAPEWASEHVGGWKDVFEHVYRDVPAGTAGTARPADGADVPSVEPEFDRSGWNSSYTGTVMTRREVGEAIDSIVDQATALPHRRVLEVGCGTGMLLQRLAQRTERYWATDLSGRVLRAVQQRLDASPRPYPGVTLLEREGTDFSGFDDDSLDLVLLNSVVQYFPSAHYLREVLREAVRVVRPGGAVFLGDVRDLRLLHVFHSSVEVFHAESGSRAGELRRRVRAAAAEDGELLVDPGFFAALAAELPGLRDVGVQLKRGTVANELTKFRYDVTLRVGERPRPGPEPRVERWEPASGSVAAVESRLGRGEAMEVVILDVPDSRTAGDVATWRALSGSAPDTRLADLPSPGAPRGEAPGLWWAAGRRYGLTVAVTPPRSGTPGRYDVALSRSGSTAPWAPRTPADTLTSAPLHHVLSDDLAVELRGLLAEHLPPDLVPARIAVVDRIPHRPDGTLDAGLLPEPTDGARE</sequence>
<dbReference type="Gene3D" id="3.30.300.30">
    <property type="match status" value="2"/>
</dbReference>
<evidence type="ECO:0000313" key="4">
    <source>
        <dbReference type="Proteomes" id="UP000181951"/>
    </source>
</evidence>
<keyword evidence="3" id="KW-0489">Methyltransferase</keyword>
<dbReference type="OrthoDB" id="2472181at2"/>
<dbReference type="SUPFAM" id="SSF56801">
    <property type="entry name" value="Acetyl-CoA synthetase-like"/>
    <property type="match status" value="1"/>
</dbReference>
<evidence type="ECO:0000256" key="1">
    <source>
        <dbReference type="SAM" id="MobiDB-lite"/>
    </source>
</evidence>
<dbReference type="AlphaFoldDB" id="A0A1H8EKG1"/>
<reference evidence="3 4" key="1">
    <citation type="submission" date="2016-10" db="EMBL/GenBank/DDBJ databases">
        <authorList>
            <person name="de Groot N.N."/>
        </authorList>
    </citation>
    <scope>NUCLEOTIDE SEQUENCE [LARGE SCALE GENOMIC DNA]</scope>
    <source>
        <strain evidence="3 4">CGMCC 4.2026</strain>
    </source>
</reference>
<feature type="region of interest" description="Disordered" evidence="1">
    <location>
        <begin position="93"/>
        <end position="117"/>
    </location>
</feature>
<evidence type="ECO:0000313" key="3">
    <source>
        <dbReference type="EMBL" id="SEN19979.1"/>
    </source>
</evidence>
<dbReference type="Gene3D" id="3.40.50.150">
    <property type="entry name" value="Vaccinia Virus protein VP39"/>
    <property type="match status" value="1"/>
</dbReference>
<keyword evidence="4" id="KW-1185">Reference proteome</keyword>
<dbReference type="InterPro" id="IPR029063">
    <property type="entry name" value="SAM-dependent_MTases_sf"/>
</dbReference>
<dbReference type="InterPro" id="IPR045851">
    <property type="entry name" value="AMP-bd_C_sf"/>
</dbReference>
<protein>
    <submittedName>
        <fullName evidence="3">Methyltransferase domain-containing protein</fullName>
    </submittedName>
</protein>